<evidence type="ECO:0000256" key="2">
    <source>
        <dbReference type="ARBA" id="ARBA00022643"/>
    </source>
</evidence>
<dbReference type="PANTHER" id="PTHR42847:SF4">
    <property type="entry name" value="ALKANESULFONATE MONOOXYGENASE-RELATED"/>
    <property type="match status" value="1"/>
</dbReference>
<evidence type="ECO:0000313" key="6">
    <source>
        <dbReference type="EMBL" id="MBA8808479.1"/>
    </source>
</evidence>
<keyword evidence="7" id="KW-1185">Reference proteome</keyword>
<dbReference type="SUPFAM" id="SSF51679">
    <property type="entry name" value="Bacterial luciferase-like"/>
    <property type="match status" value="1"/>
</dbReference>
<dbReference type="Gene3D" id="3.20.20.30">
    <property type="entry name" value="Luciferase-like domain"/>
    <property type="match status" value="1"/>
</dbReference>
<dbReference type="Proteomes" id="UP000540568">
    <property type="component" value="Unassembled WGS sequence"/>
</dbReference>
<dbReference type="InterPro" id="IPR050172">
    <property type="entry name" value="SsuD_RutA_monooxygenase"/>
</dbReference>
<keyword evidence="2" id="KW-0288">FMN</keyword>
<protein>
    <submittedName>
        <fullName evidence="6">Alkanesulfonate monooxygenase</fullName>
        <ecNumber evidence="6">1.14.14.5</ecNumber>
    </submittedName>
</protein>
<organism evidence="6 7">
    <name type="scientific">Promicromonospora sukumoe</name>
    <dbReference type="NCBI Taxonomy" id="88382"/>
    <lineage>
        <taxon>Bacteria</taxon>
        <taxon>Bacillati</taxon>
        <taxon>Actinomycetota</taxon>
        <taxon>Actinomycetes</taxon>
        <taxon>Micrococcales</taxon>
        <taxon>Promicromonosporaceae</taxon>
        <taxon>Promicromonospora</taxon>
    </lineage>
</organism>
<dbReference type="EMBL" id="JACGWV010000001">
    <property type="protein sequence ID" value="MBA8808479.1"/>
    <property type="molecule type" value="Genomic_DNA"/>
</dbReference>
<comment type="caution">
    <text evidence="6">The sequence shown here is derived from an EMBL/GenBank/DDBJ whole genome shotgun (WGS) entry which is preliminary data.</text>
</comment>
<dbReference type="InterPro" id="IPR036661">
    <property type="entry name" value="Luciferase-like_sf"/>
</dbReference>
<dbReference type="EC" id="1.14.14.5" evidence="6"/>
<keyword evidence="3 6" id="KW-0560">Oxidoreductase</keyword>
<gene>
    <name evidence="6" type="ORF">FHX71_002421</name>
</gene>
<name>A0A7W3J9C2_9MICO</name>
<keyword evidence="4 6" id="KW-0503">Monooxygenase</keyword>
<dbReference type="Pfam" id="PF00296">
    <property type="entry name" value="Bac_luciferase"/>
    <property type="match status" value="1"/>
</dbReference>
<dbReference type="InterPro" id="IPR011251">
    <property type="entry name" value="Luciferase-like_dom"/>
</dbReference>
<reference evidence="6 7" key="1">
    <citation type="submission" date="2020-07" db="EMBL/GenBank/DDBJ databases">
        <title>Sequencing the genomes of 1000 actinobacteria strains.</title>
        <authorList>
            <person name="Klenk H.-P."/>
        </authorList>
    </citation>
    <scope>NUCLEOTIDE SEQUENCE [LARGE SCALE GENOMIC DNA]</scope>
    <source>
        <strain evidence="6 7">DSM 44121</strain>
    </source>
</reference>
<evidence type="ECO:0000256" key="4">
    <source>
        <dbReference type="ARBA" id="ARBA00023033"/>
    </source>
</evidence>
<dbReference type="AlphaFoldDB" id="A0A7W3J9C2"/>
<accession>A0A7W3J9C2</accession>
<dbReference type="RefSeq" id="WP_182616499.1">
    <property type="nucleotide sequence ID" value="NZ_BAAATF010000003.1"/>
</dbReference>
<evidence type="ECO:0000256" key="3">
    <source>
        <dbReference type="ARBA" id="ARBA00023002"/>
    </source>
</evidence>
<evidence type="ECO:0000259" key="5">
    <source>
        <dbReference type="Pfam" id="PF00296"/>
    </source>
</evidence>
<evidence type="ECO:0000256" key="1">
    <source>
        <dbReference type="ARBA" id="ARBA00022630"/>
    </source>
</evidence>
<keyword evidence="1" id="KW-0285">Flavoprotein</keyword>
<dbReference type="GO" id="GO:0046306">
    <property type="term" value="P:alkanesulfonate catabolic process"/>
    <property type="evidence" value="ECO:0007669"/>
    <property type="project" value="TreeGrafter"/>
</dbReference>
<evidence type="ECO:0000313" key="7">
    <source>
        <dbReference type="Proteomes" id="UP000540568"/>
    </source>
</evidence>
<sequence length="389" mass="42023">MSDSTPRLHWYLPTAGESRDVLRGGTNVHRVDGEAPRSPFRPPTLSYLTQVALAVEEAGFDSVLVPTGSYCEDPWVVASALAAVTRDLRFLVALHPRTTTPAYTAHRAATLQRVSGGRLALNVVTGEPGAEAWLHGDLGDKADQYARTDEFLDIYRALFRGETVDRAGKHYTVREGRLERAGGRGLGIPATPEVWFGGSSSYAGDVAAQHADVYLSWLEPLDQLAEKIEWIRGLAAAQGRTARFGVRAWILVRDTHEEAERAALALLDGVDPATQARLRESLLARQSVGQQRGQAHLAAADVTRPESLWVAPGIWGGFGLVAGGPALGFVGSFEDVAARFAEYRRLGVEEFIVSGFPNLEETRWVADGLVPALRRAAAPTEPAAQLTTA</sequence>
<dbReference type="GO" id="GO:0008726">
    <property type="term" value="F:alkanesulfonate monooxygenase activity"/>
    <property type="evidence" value="ECO:0007669"/>
    <property type="project" value="UniProtKB-EC"/>
</dbReference>
<dbReference type="PANTHER" id="PTHR42847">
    <property type="entry name" value="ALKANESULFONATE MONOOXYGENASE"/>
    <property type="match status" value="1"/>
</dbReference>
<dbReference type="CDD" id="cd01094">
    <property type="entry name" value="Alkanesulfonate_monoxygenase"/>
    <property type="match status" value="1"/>
</dbReference>
<proteinExistence type="predicted"/>
<feature type="domain" description="Luciferase-like" evidence="5">
    <location>
        <begin position="37"/>
        <end position="349"/>
    </location>
</feature>